<sequence length="558" mass="62279">MPPAQPRKFVFKQPTQQLRRGRRVYVAGFIRLNVTASDLTSALEQNIEQLQARIRELEGSSSKSTSPQPSELEALDGALYPEAISSEPIEFLFHTSPRSTADLTLDFGDSFNLVASESYTTASLVDTFLSHSCRLGFFLNTERFRSSVFLSLPFGDSSRPAEALLNTVYLWGARLSRTSSVHQQHMFLQRAISQISADLSSTMDYSNVLHIIQAELLLTTYFFHTNRFMEAEMHLNGAVSLCLSCGLHKIRSCRPSYSPVLGVFSGKEVHLRPAKDPVEEGERINGFWTVFYLHRLLTVMLGTASASFGTLDNPELQIDTPWPMDMDHYEGGQDIVFTSYRTIDNFLAMNCYEQDQNSAIALHVKSVILIHKAFCLHRKFKHGLKANELDSFTSECSSLDLVVTHFRSTIPFGDELQSRMNTVHALSSCAYMKLQTIFSHYGVAESQHKAVHLANSIIHIIRDSYSLDSSYGDSTLTIACIAACQTLAEEQESIRASPANPYPLDGYSKVHPGSYQDDRDWEQLVGSALSSGLETMMMMTEGCSLAGEFKPSLDAFPT</sequence>
<dbReference type="InterPro" id="IPR007219">
    <property type="entry name" value="XnlR_reg_dom"/>
</dbReference>
<protein>
    <recommendedName>
        <fullName evidence="7">Xylanolytic transcriptional activator regulatory domain-containing protein</fullName>
    </recommendedName>
</protein>
<evidence type="ECO:0000256" key="5">
    <source>
        <dbReference type="ARBA" id="ARBA00023242"/>
    </source>
</evidence>
<feature type="coiled-coil region" evidence="6">
    <location>
        <begin position="33"/>
        <end position="60"/>
    </location>
</feature>
<dbReference type="GO" id="GO:0000981">
    <property type="term" value="F:DNA-binding transcription factor activity, RNA polymerase II-specific"/>
    <property type="evidence" value="ECO:0007669"/>
    <property type="project" value="InterPro"/>
</dbReference>
<dbReference type="InterPro" id="IPR050815">
    <property type="entry name" value="TF_fung"/>
</dbReference>
<evidence type="ECO:0000313" key="8">
    <source>
        <dbReference type="EMBL" id="KAK7049858.1"/>
    </source>
</evidence>
<dbReference type="CDD" id="cd12148">
    <property type="entry name" value="fungal_TF_MHR"/>
    <property type="match status" value="1"/>
</dbReference>
<keyword evidence="2" id="KW-0479">Metal-binding</keyword>
<keyword evidence="5" id="KW-0539">Nucleus</keyword>
<comment type="subcellular location">
    <subcellularLocation>
        <location evidence="1">Nucleus</location>
    </subcellularLocation>
</comment>
<reference evidence="8 9" key="1">
    <citation type="submission" date="2024-01" db="EMBL/GenBank/DDBJ databases">
        <title>A draft genome for a cacao thread blight-causing isolate of Paramarasmius palmivorus.</title>
        <authorList>
            <person name="Baruah I.K."/>
            <person name="Bukari Y."/>
            <person name="Amoako-Attah I."/>
            <person name="Meinhardt L.W."/>
            <person name="Bailey B.A."/>
            <person name="Cohen S.P."/>
        </authorList>
    </citation>
    <scope>NUCLEOTIDE SEQUENCE [LARGE SCALE GENOMIC DNA]</scope>
    <source>
        <strain evidence="8 9">GH-12</strain>
    </source>
</reference>
<evidence type="ECO:0000313" key="9">
    <source>
        <dbReference type="Proteomes" id="UP001383192"/>
    </source>
</evidence>
<dbReference type="GO" id="GO:0008270">
    <property type="term" value="F:zinc ion binding"/>
    <property type="evidence" value="ECO:0007669"/>
    <property type="project" value="InterPro"/>
</dbReference>
<dbReference type="Pfam" id="PF04082">
    <property type="entry name" value="Fungal_trans"/>
    <property type="match status" value="1"/>
</dbReference>
<evidence type="ECO:0000256" key="1">
    <source>
        <dbReference type="ARBA" id="ARBA00004123"/>
    </source>
</evidence>
<evidence type="ECO:0000256" key="4">
    <source>
        <dbReference type="ARBA" id="ARBA00023163"/>
    </source>
</evidence>
<evidence type="ECO:0000259" key="7">
    <source>
        <dbReference type="Pfam" id="PF04082"/>
    </source>
</evidence>
<evidence type="ECO:0000256" key="3">
    <source>
        <dbReference type="ARBA" id="ARBA00023015"/>
    </source>
</evidence>
<accession>A0AAW0DBE5</accession>
<keyword evidence="3" id="KW-0805">Transcription regulation</keyword>
<evidence type="ECO:0000256" key="2">
    <source>
        <dbReference type="ARBA" id="ARBA00022723"/>
    </source>
</evidence>
<keyword evidence="6" id="KW-0175">Coiled coil</keyword>
<dbReference type="Proteomes" id="UP001383192">
    <property type="component" value="Unassembled WGS sequence"/>
</dbReference>
<dbReference type="GO" id="GO:0005634">
    <property type="term" value="C:nucleus"/>
    <property type="evidence" value="ECO:0007669"/>
    <property type="project" value="UniProtKB-SubCell"/>
</dbReference>
<keyword evidence="4" id="KW-0804">Transcription</keyword>
<dbReference type="PANTHER" id="PTHR47338">
    <property type="entry name" value="ZN(II)2CYS6 TRANSCRIPTION FACTOR (EUROFUNG)-RELATED"/>
    <property type="match status" value="1"/>
</dbReference>
<feature type="domain" description="Xylanolytic transcriptional activator regulatory" evidence="7">
    <location>
        <begin position="139"/>
        <end position="330"/>
    </location>
</feature>
<name>A0AAW0DBE5_9AGAR</name>
<dbReference type="PANTHER" id="PTHR47338:SF29">
    <property type="entry name" value="ZN(2)-C6 FUNGAL-TYPE DOMAIN-CONTAINING PROTEIN"/>
    <property type="match status" value="1"/>
</dbReference>
<organism evidence="8 9">
    <name type="scientific">Paramarasmius palmivorus</name>
    <dbReference type="NCBI Taxonomy" id="297713"/>
    <lineage>
        <taxon>Eukaryota</taxon>
        <taxon>Fungi</taxon>
        <taxon>Dikarya</taxon>
        <taxon>Basidiomycota</taxon>
        <taxon>Agaricomycotina</taxon>
        <taxon>Agaricomycetes</taxon>
        <taxon>Agaricomycetidae</taxon>
        <taxon>Agaricales</taxon>
        <taxon>Marasmiineae</taxon>
        <taxon>Marasmiaceae</taxon>
        <taxon>Paramarasmius</taxon>
    </lineage>
</organism>
<dbReference type="GO" id="GO:0006351">
    <property type="term" value="P:DNA-templated transcription"/>
    <property type="evidence" value="ECO:0007669"/>
    <property type="project" value="InterPro"/>
</dbReference>
<dbReference type="AlphaFoldDB" id="A0AAW0DBE5"/>
<evidence type="ECO:0000256" key="6">
    <source>
        <dbReference type="SAM" id="Coils"/>
    </source>
</evidence>
<dbReference type="EMBL" id="JAYKXP010000015">
    <property type="protein sequence ID" value="KAK7049858.1"/>
    <property type="molecule type" value="Genomic_DNA"/>
</dbReference>
<keyword evidence="9" id="KW-1185">Reference proteome</keyword>
<proteinExistence type="predicted"/>
<gene>
    <name evidence="8" type="ORF">VNI00_005288</name>
</gene>
<dbReference type="GO" id="GO:0003677">
    <property type="term" value="F:DNA binding"/>
    <property type="evidence" value="ECO:0007669"/>
    <property type="project" value="InterPro"/>
</dbReference>
<comment type="caution">
    <text evidence="8">The sequence shown here is derived from an EMBL/GenBank/DDBJ whole genome shotgun (WGS) entry which is preliminary data.</text>
</comment>